<evidence type="ECO:0000256" key="2">
    <source>
        <dbReference type="SAM" id="SignalP"/>
    </source>
</evidence>
<comment type="caution">
    <text evidence="4">The sequence shown here is derived from an EMBL/GenBank/DDBJ whole genome shotgun (WGS) entry which is preliminary data.</text>
</comment>
<feature type="signal peptide" evidence="2">
    <location>
        <begin position="1"/>
        <end position="24"/>
    </location>
</feature>
<feature type="transmembrane region" description="Helical" evidence="1">
    <location>
        <begin position="318"/>
        <end position="338"/>
    </location>
</feature>
<organism evidence="4 5">
    <name type="scientific">Leishmania tarentolae</name>
    <name type="common">Sauroleishmania tarentolae</name>
    <dbReference type="NCBI Taxonomy" id="5689"/>
    <lineage>
        <taxon>Eukaryota</taxon>
        <taxon>Discoba</taxon>
        <taxon>Euglenozoa</taxon>
        <taxon>Kinetoplastea</taxon>
        <taxon>Metakinetoplastina</taxon>
        <taxon>Trypanosomatida</taxon>
        <taxon>Trypanosomatidae</taxon>
        <taxon>Leishmaniinae</taxon>
        <taxon>Leishmania</taxon>
        <taxon>lizard Leishmania</taxon>
    </lineage>
</organism>
<evidence type="ECO:0000259" key="3">
    <source>
        <dbReference type="Pfam" id="PF01105"/>
    </source>
</evidence>
<feature type="domain" description="GOLD" evidence="3">
    <location>
        <begin position="274"/>
        <end position="339"/>
    </location>
</feature>
<keyword evidence="2" id="KW-0732">Signal</keyword>
<evidence type="ECO:0000313" key="4">
    <source>
        <dbReference type="EMBL" id="GET92111.1"/>
    </source>
</evidence>
<dbReference type="InterPro" id="IPR009038">
    <property type="entry name" value="GOLD_dom"/>
</dbReference>
<gene>
    <name evidence="4" type="ORF">LtaPh_3402600</name>
</gene>
<dbReference type="Pfam" id="PF01105">
    <property type="entry name" value="EMP24_GP25L"/>
    <property type="match status" value="1"/>
</dbReference>
<keyword evidence="5" id="KW-1185">Reference proteome</keyword>
<name>A0A640KS71_LEITA</name>
<keyword evidence="1" id="KW-0812">Transmembrane</keyword>
<keyword evidence="1" id="KW-0472">Membrane</keyword>
<feature type="chain" id="PRO_5024822652" description="GOLD domain-containing protein" evidence="2">
    <location>
        <begin position="25"/>
        <end position="351"/>
    </location>
</feature>
<dbReference type="Proteomes" id="UP000419144">
    <property type="component" value="Unassembled WGS sequence"/>
</dbReference>
<evidence type="ECO:0000313" key="5">
    <source>
        <dbReference type="Proteomes" id="UP000419144"/>
    </source>
</evidence>
<accession>A0A640KS71</accession>
<keyword evidence="1" id="KW-1133">Transmembrane helix</keyword>
<sequence length="351" mass="38882">MRLTNTQRLVLLASLLWVVAGVHAAISFNLNSIDYPVYDVKKSMKEYAVLPSNGNACFLLSLNKGLGGVVRFAYSSNVSNVQWRSDVLLTIHKPSDSDPSIAILDKVDAVVEAKLYRAKELEELNRAGGVTRRGPKAQGTANTGAGAAQLDRGTAVNVRPAQGGTGPAAKFISGNYAVCFHLIRSRAAAQKPLSDPYEEVRIQLIEVASTRHSTSMYIARLNDAAANSPNGNEATRSPTEEVDREHAKMIRSIFRASSTADLRTLLDEEVPVTSNEVRSRLEELKALQKQLFVLYDNFEHLEDRFRRMRVTSETTFSRIWVCMLITVVVMGGTVWSIFHYTKGIIIKRKLI</sequence>
<dbReference type="EMBL" id="BLBS01000054">
    <property type="protein sequence ID" value="GET92111.1"/>
    <property type="molecule type" value="Genomic_DNA"/>
</dbReference>
<reference evidence="4" key="1">
    <citation type="submission" date="2019-11" db="EMBL/GenBank/DDBJ databases">
        <title>Leishmania tarentolae CDS.</title>
        <authorList>
            <person name="Goto Y."/>
            <person name="Yamagishi J."/>
        </authorList>
    </citation>
    <scope>NUCLEOTIDE SEQUENCE [LARGE SCALE GENOMIC DNA]</scope>
    <source>
        <strain evidence="4">Parrot Tar II</strain>
    </source>
</reference>
<dbReference type="OrthoDB" id="261775at2759"/>
<evidence type="ECO:0000256" key="1">
    <source>
        <dbReference type="SAM" id="Phobius"/>
    </source>
</evidence>
<dbReference type="AlphaFoldDB" id="A0A640KS71"/>
<protein>
    <recommendedName>
        <fullName evidence="3">GOLD domain-containing protein</fullName>
    </recommendedName>
</protein>
<dbReference type="VEuPathDB" id="TriTrypDB:LtaPh_3402600"/>
<proteinExistence type="predicted"/>